<comment type="catalytic activity">
    <reaction evidence="10 11">
        <text>GMP + ATP = GDP + ADP</text>
        <dbReference type="Rhea" id="RHEA:20780"/>
        <dbReference type="ChEBI" id="CHEBI:30616"/>
        <dbReference type="ChEBI" id="CHEBI:58115"/>
        <dbReference type="ChEBI" id="CHEBI:58189"/>
        <dbReference type="ChEBI" id="CHEBI:456216"/>
        <dbReference type="EC" id="2.7.4.8"/>
    </reaction>
</comment>
<keyword evidence="7 11" id="KW-0418">Kinase</keyword>
<dbReference type="GO" id="GO:0004385">
    <property type="term" value="F:GMP kinase activity"/>
    <property type="evidence" value="ECO:0007669"/>
    <property type="project" value="UniProtKB-UniRule"/>
</dbReference>
<evidence type="ECO:0000256" key="11">
    <source>
        <dbReference type="HAMAP-Rule" id="MF_00328"/>
    </source>
</evidence>
<evidence type="ECO:0000256" key="9">
    <source>
        <dbReference type="ARBA" id="ARBA00030128"/>
    </source>
</evidence>
<evidence type="ECO:0000256" key="3">
    <source>
        <dbReference type="ARBA" id="ARBA00012961"/>
    </source>
</evidence>
<dbReference type="HAMAP" id="MF_00328">
    <property type="entry name" value="Guanylate_kinase"/>
    <property type="match status" value="1"/>
</dbReference>
<dbReference type="PROSITE" id="PS50052">
    <property type="entry name" value="GUANYLATE_KINASE_2"/>
    <property type="match status" value="1"/>
</dbReference>
<dbReference type="InterPro" id="IPR008145">
    <property type="entry name" value="GK/Ca_channel_bsu"/>
</dbReference>
<dbReference type="NCBIfam" id="TIGR03263">
    <property type="entry name" value="guanyl_kin"/>
    <property type="match status" value="1"/>
</dbReference>
<dbReference type="SUPFAM" id="SSF52540">
    <property type="entry name" value="P-loop containing nucleoside triphosphate hydrolases"/>
    <property type="match status" value="1"/>
</dbReference>
<dbReference type="Proteomes" id="UP000824145">
    <property type="component" value="Unassembled WGS sequence"/>
</dbReference>
<feature type="domain" description="Guanylate kinase-like" evidence="12">
    <location>
        <begin position="5"/>
        <end position="183"/>
    </location>
</feature>
<comment type="function">
    <text evidence="1 11">Essential for recycling GMP and indirectly, cGMP.</text>
</comment>
<dbReference type="PANTHER" id="PTHR23117:SF13">
    <property type="entry name" value="GUANYLATE KINASE"/>
    <property type="match status" value="1"/>
</dbReference>
<dbReference type="CDD" id="cd00071">
    <property type="entry name" value="GMPK"/>
    <property type="match status" value="1"/>
</dbReference>
<dbReference type="InterPro" id="IPR020590">
    <property type="entry name" value="Guanylate_kinase_CS"/>
</dbReference>
<comment type="subcellular location">
    <subcellularLocation>
        <location evidence="11">Cytoplasm</location>
    </subcellularLocation>
</comment>
<keyword evidence="8 11" id="KW-0067">ATP-binding</keyword>
<keyword evidence="5 11" id="KW-0808">Transferase</keyword>
<dbReference type="InterPro" id="IPR017665">
    <property type="entry name" value="Guanylate_kinase"/>
</dbReference>
<feature type="binding site" evidence="11">
    <location>
        <begin position="12"/>
        <end position="19"/>
    </location>
    <ligand>
        <name>ATP</name>
        <dbReference type="ChEBI" id="CHEBI:30616"/>
    </ligand>
</feature>
<organism evidence="13 14">
    <name type="scientific">Candidatus Caccalectryoclostridium excrementigallinarum</name>
    <dbReference type="NCBI Taxonomy" id="2840710"/>
    <lineage>
        <taxon>Bacteria</taxon>
        <taxon>Bacillati</taxon>
        <taxon>Bacillota</taxon>
        <taxon>Clostridia</taxon>
        <taxon>Christensenellales</taxon>
        <taxon>Christensenellaceae</taxon>
        <taxon>Christensenellaceae incertae sedis</taxon>
        <taxon>Candidatus Caccalectryoclostridium</taxon>
    </lineage>
</organism>
<evidence type="ECO:0000256" key="2">
    <source>
        <dbReference type="ARBA" id="ARBA00005790"/>
    </source>
</evidence>
<evidence type="ECO:0000256" key="4">
    <source>
        <dbReference type="ARBA" id="ARBA00016296"/>
    </source>
</evidence>
<dbReference type="GO" id="GO:0005829">
    <property type="term" value="C:cytosol"/>
    <property type="evidence" value="ECO:0007669"/>
    <property type="project" value="TreeGrafter"/>
</dbReference>
<evidence type="ECO:0000256" key="1">
    <source>
        <dbReference type="ARBA" id="ARBA00003531"/>
    </source>
</evidence>
<name>A0A9D1MN53_9FIRM</name>
<keyword evidence="11" id="KW-0963">Cytoplasm</keyword>
<evidence type="ECO:0000256" key="5">
    <source>
        <dbReference type="ARBA" id="ARBA00022679"/>
    </source>
</evidence>
<dbReference type="AlphaFoldDB" id="A0A9D1MN53"/>
<protein>
    <recommendedName>
        <fullName evidence="4 11">Guanylate kinase</fullName>
        <ecNumber evidence="3 11">2.7.4.8</ecNumber>
    </recommendedName>
    <alternativeName>
        <fullName evidence="9 11">GMP kinase</fullName>
    </alternativeName>
</protein>
<accession>A0A9D1MN53</accession>
<reference evidence="13" key="2">
    <citation type="journal article" date="2021" name="PeerJ">
        <title>Extensive microbial diversity within the chicken gut microbiome revealed by metagenomics and culture.</title>
        <authorList>
            <person name="Gilroy R."/>
            <person name="Ravi A."/>
            <person name="Getino M."/>
            <person name="Pursley I."/>
            <person name="Horton D.L."/>
            <person name="Alikhan N.F."/>
            <person name="Baker D."/>
            <person name="Gharbi K."/>
            <person name="Hall N."/>
            <person name="Watson M."/>
            <person name="Adriaenssens E.M."/>
            <person name="Foster-Nyarko E."/>
            <person name="Jarju S."/>
            <person name="Secka A."/>
            <person name="Antonio M."/>
            <person name="Oren A."/>
            <person name="Chaudhuri R.R."/>
            <person name="La Ragione R."/>
            <person name="Hildebrand F."/>
            <person name="Pallen M.J."/>
        </authorList>
    </citation>
    <scope>NUCLEOTIDE SEQUENCE</scope>
    <source>
        <strain evidence="13">9366</strain>
    </source>
</reference>
<dbReference type="SMART" id="SM00072">
    <property type="entry name" value="GuKc"/>
    <property type="match status" value="1"/>
</dbReference>
<dbReference type="PROSITE" id="PS00856">
    <property type="entry name" value="GUANYLATE_KINASE_1"/>
    <property type="match status" value="1"/>
</dbReference>
<dbReference type="InterPro" id="IPR027417">
    <property type="entry name" value="P-loop_NTPase"/>
</dbReference>
<proteinExistence type="inferred from homology"/>
<dbReference type="EC" id="2.7.4.8" evidence="3 11"/>
<comment type="caution">
    <text evidence="13">The sequence shown here is derived from an EMBL/GenBank/DDBJ whole genome shotgun (WGS) entry which is preliminary data.</text>
</comment>
<sequence>MQKKGLLIVLSGPSGVGKDTVLKNVMSKDGGIRRSVSVTTRAPRPGEVDGVSYYFIDQSRYDEMADRGDFLEHETVHGNSYATPASYVEDLRVKGLDVVLVIDVKGGLCVKQRLPEAVLIFILPKDMNVLSGRLTGRKTDSSESIAKRMGNAPGEIETALKYDYVVVNDDLEECSCEVLTIINALRAGGEQVKEARKFSVENNKQKIYELISGGNLI</sequence>
<dbReference type="EMBL" id="DVNJ01000031">
    <property type="protein sequence ID" value="HIU63210.1"/>
    <property type="molecule type" value="Genomic_DNA"/>
</dbReference>
<gene>
    <name evidence="11 13" type="primary">gmk</name>
    <name evidence="13" type="ORF">IAB07_05545</name>
</gene>
<evidence type="ECO:0000313" key="13">
    <source>
        <dbReference type="EMBL" id="HIU63210.1"/>
    </source>
</evidence>
<dbReference type="PANTHER" id="PTHR23117">
    <property type="entry name" value="GUANYLATE KINASE-RELATED"/>
    <property type="match status" value="1"/>
</dbReference>
<evidence type="ECO:0000259" key="12">
    <source>
        <dbReference type="PROSITE" id="PS50052"/>
    </source>
</evidence>
<evidence type="ECO:0000313" key="14">
    <source>
        <dbReference type="Proteomes" id="UP000824145"/>
    </source>
</evidence>
<evidence type="ECO:0000256" key="10">
    <source>
        <dbReference type="ARBA" id="ARBA00048594"/>
    </source>
</evidence>
<evidence type="ECO:0000256" key="8">
    <source>
        <dbReference type="ARBA" id="ARBA00022840"/>
    </source>
</evidence>
<dbReference type="Gene3D" id="3.30.63.10">
    <property type="entry name" value="Guanylate Kinase phosphate binding domain"/>
    <property type="match status" value="1"/>
</dbReference>
<keyword evidence="6 11" id="KW-0547">Nucleotide-binding</keyword>
<dbReference type="InterPro" id="IPR008144">
    <property type="entry name" value="Guanylate_kin-like_dom"/>
</dbReference>
<dbReference type="Gene3D" id="3.40.50.300">
    <property type="entry name" value="P-loop containing nucleotide triphosphate hydrolases"/>
    <property type="match status" value="1"/>
</dbReference>
<evidence type="ECO:0000256" key="6">
    <source>
        <dbReference type="ARBA" id="ARBA00022741"/>
    </source>
</evidence>
<reference evidence="13" key="1">
    <citation type="submission" date="2020-10" db="EMBL/GenBank/DDBJ databases">
        <authorList>
            <person name="Gilroy R."/>
        </authorList>
    </citation>
    <scope>NUCLEOTIDE SEQUENCE</scope>
    <source>
        <strain evidence="13">9366</strain>
    </source>
</reference>
<dbReference type="FunFam" id="3.30.63.10:FF:000002">
    <property type="entry name" value="Guanylate kinase 1"/>
    <property type="match status" value="1"/>
</dbReference>
<comment type="similarity">
    <text evidence="2 11">Belongs to the guanylate kinase family.</text>
</comment>
<dbReference type="Pfam" id="PF00625">
    <property type="entry name" value="Guanylate_kin"/>
    <property type="match status" value="1"/>
</dbReference>
<dbReference type="GO" id="GO:0005524">
    <property type="term" value="F:ATP binding"/>
    <property type="evidence" value="ECO:0007669"/>
    <property type="project" value="UniProtKB-UniRule"/>
</dbReference>
<evidence type="ECO:0000256" key="7">
    <source>
        <dbReference type="ARBA" id="ARBA00022777"/>
    </source>
</evidence>